<keyword evidence="3 5" id="KW-1133">Transmembrane helix</keyword>
<keyword evidence="8" id="KW-1185">Reference proteome</keyword>
<evidence type="ECO:0000313" key="8">
    <source>
        <dbReference type="Proteomes" id="UP000675880"/>
    </source>
</evidence>
<dbReference type="PANTHER" id="PTHR11662">
    <property type="entry name" value="SOLUTE CARRIER FAMILY 17"/>
    <property type="match status" value="1"/>
</dbReference>
<evidence type="ECO:0000259" key="6">
    <source>
        <dbReference type="PROSITE" id="PS50850"/>
    </source>
</evidence>
<keyword evidence="4 5" id="KW-0472">Membrane</keyword>
<evidence type="ECO:0000256" key="4">
    <source>
        <dbReference type="ARBA" id="ARBA00023136"/>
    </source>
</evidence>
<feature type="transmembrane region" description="Helical" evidence="5">
    <location>
        <begin position="323"/>
        <end position="345"/>
    </location>
</feature>
<sequence length="414" mass="44484">MGDDTSTTRPRWGILALLFAISAVTYMDRVNISVTARQMMPAYGMTDQDMGYVFSAFVFGYALCQIPGGRLGDRWGARVVLACALVWWSLCTVLTAVVATLPLAGLVGTVGALVIVRFLLGVGESVALPNFNRAVADWMPPGQRGLGIGIAIGGIGVGAAITPPLASWVMVNYRWQSVFYLSALIGLVVAILWVFCSQDRRSGRTTKAQTRSLPIPWRRILCSRSLWWLVASYACLGYVAYIYMSWFYLYLVNVRGIDLLRGGWLAAGPFLAILLFCPLGGWVTDKLVPTLGLRRARLSIGLLGMALAGGLIAVGAWVESQTMAIVCLSLGAGWLYFTVGAYWSVTTDLSKTHAGTLSGVMNTGANVGGVISPSLTPWLADHWGWTASLLVAAGIALCGGLMWTKVDPTEGLRE</sequence>
<feature type="transmembrane region" description="Helical" evidence="5">
    <location>
        <begin position="226"/>
        <end position="251"/>
    </location>
</feature>
<dbReference type="PROSITE" id="PS50850">
    <property type="entry name" value="MFS"/>
    <property type="match status" value="1"/>
</dbReference>
<evidence type="ECO:0000256" key="2">
    <source>
        <dbReference type="ARBA" id="ARBA00022692"/>
    </source>
</evidence>
<gene>
    <name evidence="7" type="ORF">NSPZN2_40387</name>
</gene>
<feature type="transmembrane region" description="Helical" evidence="5">
    <location>
        <begin position="263"/>
        <end position="284"/>
    </location>
</feature>
<dbReference type="RefSeq" id="WP_213043210.1">
    <property type="nucleotide sequence ID" value="NZ_CAJNBJ010000017.1"/>
</dbReference>
<dbReference type="InterPro" id="IPR020846">
    <property type="entry name" value="MFS_dom"/>
</dbReference>
<evidence type="ECO:0000256" key="3">
    <source>
        <dbReference type="ARBA" id="ARBA00022989"/>
    </source>
</evidence>
<dbReference type="Pfam" id="PF07690">
    <property type="entry name" value="MFS_1"/>
    <property type="match status" value="1"/>
</dbReference>
<feature type="transmembrane region" description="Helical" evidence="5">
    <location>
        <begin position="79"/>
        <end position="99"/>
    </location>
</feature>
<evidence type="ECO:0000313" key="7">
    <source>
        <dbReference type="EMBL" id="CAE6773110.1"/>
    </source>
</evidence>
<organism evidence="7 8">
    <name type="scientific">Nitrospira defluvii</name>
    <dbReference type="NCBI Taxonomy" id="330214"/>
    <lineage>
        <taxon>Bacteria</taxon>
        <taxon>Pseudomonadati</taxon>
        <taxon>Nitrospirota</taxon>
        <taxon>Nitrospiria</taxon>
        <taxon>Nitrospirales</taxon>
        <taxon>Nitrospiraceae</taxon>
        <taxon>Nitrospira</taxon>
    </lineage>
</organism>
<comment type="subcellular location">
    <subcellularLocation>
        <location evidence="1">Membrane</location>
        <topology evidence="1">Multi-pass membrane protein</topology>
    </subcellularLocation>
</comment>
<dbReference type="InterPro" id="IPR050382">
    <property type="entry name" value="MFS_Na/Anion_cotransporter"/>
</dbReference>
<feature type="transmembrane region" description="Helical" evidence="5">
    <location>
        <begin position="382"/>
        <end position="403"/>
    </location>
</feature>
<dbReference type="EMBL" id="CAJNBJ010000017">
    <property type="protein sequence ID" value="CAE6773110.1"/>
    <property type="molecule type" value="Genomic_DNA"/>
</dbReference>
<dbReference type="InterPro" id="IPR036259">
    <property type="entry name" value="MFS_trans_sf"/>
</dbReference>
<protein>
    <submittedName>
        <fullName evidence="7">MFS domain-containing protein</fullName>
    </submittedName>
</protein>
<proteinExistence type="predicted"/>
<feature type="transmembrane region" description="Helical" evidence="5">
    <location>
        <begin position="12"/>
        <end position="30"/>
    </location>
</feature>
<dbReference type="Proteomes" id="UP000675880">
    <property type="component" value="Unassembled WGS sequence"/>
</dbReference>
<dbReference type="Gene3D" id="1.20.1250.20">
    <property type="entry name" value="MFS general substrate transporter like domains"/>
    <property type="match status" value="2"/>
</dbReference>
<feature type="transmembrane region" description="Helical" evidence="5">
    <location>
        <begin position="50"/>
        <end position="67"/>
    </location>
</feature>
<feature type="transmembrane region" description="Helical" evidence="5">
    <location>
        <begin position="105"/>
        <end position="127"/>
    </location>
</feature>
<dbReference type="InterPro" id="IPR011701">
    <property type="entry name" value="MFS"/>
</dbReference>
<feature type="transmembrane region" description="Helical" evidence="5">
    <location>
        <begin position="148"/>
        <end position="171"/>
    </location>
</feature>
<comment type="caution">
    <text evidence="7">The sequence shown here is derived from an EMBL/GenBank/DDBJ whole genome shotgun (WGS) entry which is preliminary data.</text>
</comment>
<feature type="transmembrane region" description="Helical" evidence="5">
    <location>
        <begin position="357"/>
        <end position="376"/>
    </location>
</feature>
<reference evidence="7 8" key="1">
    <citation type="submission" date="2021-02" db="EMBL/GenBank/DDBJ databases">
        <authorList>
            <person name="Han P."/>
        </authorList>
    </citation>
    <scope>NUCLEOTIDE SEQUENCE [LARGE SCALE GENOMIC DNA]</scope>
    <source>
        <strain evidence="7">Candidatus Nitrospira sp. ZN2</strain>
    </source>
</reference>
<feature type="transmembrane region" description="Helical" evidence="5">
    <location>
        <begin position="296"/>
        <end position="317"/>
    </location>
</feature>
<dbReference type="CDD" id="cd17319">
    <property type="entry name" value="MFS_ExuT_GudP_like"/>
    <property type="match status" value="1"/>
</dbReference>
<feature type="domain" description="Major facilitator superfamily (MFS) profile" evidence="6">
    <location>
        <begin position="14"/>
        <end position="411"/>
    </location>
</feature>
<keyword evidence="2 5" id="KW-0812">Transmembrane</keyword>
<feature type="transmembrane region" description="Helical" evidence="5">
    <location>
        <begin position="177"/>
        <end position="196"/>
    </location>
</feature>
<name>A0ABM8RUW0_9BACT</name>
<accession>A0ABM8RUW0</accession>
<dbReference type="PANTHER" id="PTHR11662:SF399">
    <property type="entry name" value="FI19708P1-RELATED"/>
    <property type="match status" value="1"/>
</dbReference>
<dbReference type="SUPFAM" id="SSF103473">
    <property type="entry name" value="MFS general substrate transporter"/>
    <property type="match status" value="1"/>
</dbReference>
<evidence type="ECO:0000256" key="5">
    <source>
        <dbReference type="SAM" id="Phobius"/>
    </source>
</evidence>
<evidence type="ECO:0000256" key="1">
    <source>
        <dbReference type="ARBA" id="ARBA00004141"/>
    </source>
</evidence>